<protein>
    <submittedName>
        <fullName evidence="1">Uncharacterized protein</fullName>
    </submittedName>
</protein>
<dbReference type="AlphaFoldDB" id="A0A8H4AWM6"/>
<name>A0A8H4AWM6_GIGMA</name>
<reference evidence="1 2" key="1">
    <citation type="journal article" date="2019" name="Environ. Microbiol.">
        <title>At the nexus of three kingdoms: the genome of the mycorrhizal fungus Gigaspora margarita provides insights into plant, endobacterial and fungal interactions.</title>
        <authorList>
            <person name="Venice F."/>
            <person name="Ghignone S."/>
            <person name="Salvioli di Fossalunga A."/>
            <person name="Amselem J."/>
            <person name="Novero M."/>
            <person name="Xianan X."/>
            <person name="Sedzielewska Toro K."/>
            <person name="Morin E."/>
            <person name="Lipzen A."/>
            <person name="Grigoriev I.V."/>
            <person name="Henrissat B."/>
            <person name="Martin F.M."/>
            <person name="Bonfante P."/>
        </authorList>
    </citation>
    <scope>NUCLEOTIDE SEQUENCE [LARGE SCALE GENOMIC DNA]</scope>
    <source>
        <strain evidence="1 2">BEG34</strain>
    </source>
</reference>
<organism evidence="1 2">
    <name type="scientific">Gigaspora margarita</name>
    <dbReference type="NCBI Taxonomy" id="4874"/>
    <lineage>
        <taxon>Eukaryota</taxon>
        <taxon>Fungi</taxon>
        <taxon>Fungi incertae sedis</taxon>
        <taxon>Mucoromycota</taxon>
        <taxon>Glomeromycotina</taxon>
        <taxon>Glomeromycetes</taxon>
        <taxon>Diversisporales</taxon>
        <taxon>Gigasporaceae</taxon>
        <taxon>Gigaspora</taxon>
    </lineage>
</organism>
<evidence type="ECO:0000313" key="2">
    <source>
        <dbReference type="Proteomes" id="UP000439903"/>
    </source>
</evidence>
<keyword evidence="2" id="KW-1185">Reference proteome</keyword>
<evidence type="ECO:0000313" key="1">
    <source>
        <dbReference type="EMBL" id="KAF0540155.1"/>
    </source>
</evidence>
<proteinExistence type="predicted"/>
<accession>A0A8H4AWM6</accession>
<comment type="caution">
    <text evidence="1">The sequence shown here is derived from an EMBL/GenBank/DDBJ whole genome shotgun (WGS) entry which is preliminary data.</text>
</comment>
<sequence>MTTISGHIEKTLAKLKAQIEKSKIKGAYIVSSQEVTYTIEEQLQSLPITSFKRETDSQRLCQRINIFLQDFYQFQTTNQQPKISIGDTWKIK</sequence>
<dbReference type="EMBL" id="WTPW01000167">
    <property type="protein sequence ID" value="KAF0540155.1"/>
    <property type="molecule type" value="Genomic_DNA"/>
</dbReference>
<dbReference type="OrthoDB" id="2485579at2759"/>
<dbReference type="Proteomes" id="UP000439903">
    <property type="component" value="Unassembled WGS sequence"/>
</dbReference>
<gene>
    <name evidence="1" type="ORF">F8M41_006676</name>
</gene>